<sequence length="335" mass="36939">MTAERSQRHATVSERLAGLDDAQVVALLGAGSAPAAGIGGSTTTIHVGEVPVFVKRVPLTDLERAHPGSTANLFGLPAFYQYGIGSAGFGVWREVAAHTMTTGWVLDGQYDGFPLLHHWRVLPQTPSGPGDLEKWVRHWDGNDAVRARLQAIGSASASIVLFLEHIPYTVDTWLQRRPAYAMVDDEVRRGTEFLRSQGFVHFDAHFRNLLTDGHRVYFADFGLATHTGFSHTADESAFLNRRVVYDRAYTAMHLTTWLISNLLDVPWWDSLAHLRARTGRLALPEPAAGIVERYTEVALLMHGFAREVEHTSKLTPFPAAELEQALSRCAPPPGT</sequence>
<dbReference type="InterPro" id="IPR011009">
    <property type="entry name" value="Kinase-like_dom_sf"/>
</dbReference>
<comment type="caution">
    <text evidence="1">The sequence shown here is derived from an EMBL/GenBank/DDBJ whole genome shotgun (WGS) entry which is preliminary data.</text>
</comment>
<dbReference type="RefSeq" id="WP_184950173.1">
    <property type="nucleotide sequence ID" value="NZ_BOMC01000006.1"/>
</dbReference>
<name>A0A7W7G263_9ACTN</name>
<protein>
    <recommendedName>
        <fullName evidence="3">Protein kinase domain-containing protein</fullName>
    </recommendedName>
</protein>
<keyword evidence="2" id="KW-1185">Reference proteome</keyword>
<organism evidence="1 2">
    <name type="scientific">Paractinoplanes abujensis</name>
    <dbReference type="NCBI Taxonomy" id="882441"/>
    <lineage>
        <taxon>Bacteria</taxon>
        <taxon>Bacillati</taxon>
        <taxon>Actinomycetota</taxon>
        <taxon>Actinomycetes</taxon>
        <taxon>Micromonosporales</taxon>
        <taxon>Micromonosporaceae</taxon>
        <taxon>Paractinoplanes</taxon>
    </lineage>
</organism>
<evidence type="ECO:0000313" key="2">
    <source>
        <dbReference type="Proteomes" id="UP000542742"/>
    </source>
</evidence>
<reference evidence="1 2" key="1">
    <citation type="submission" date="2020-08" db="EMBL/GenBank/DDBJ databases">
        <title>Sequencing the genomes of 1000 actinobacteria strains.</title>
        <authorList>
            <person name="Klenk H.-P."/>
        </authorList>
    </citation>
    <scope>NUCLEOTIDE SEQUENCE [LARGE SCALE GENOMIC DNA]</scope>
    <source>
        <strain evidence="1 2">DSM 45518</strain>
    </source>
</reference>
<proteinExistence type="predicted"/>
<accession>A0A7W7G263</accession>
<dbReference type="AlphaFoldDB" id="A0A7W7G263"/>
<dbReference type="EMBL" id="JACHMF010000001">
    <property type="protein sequence ID" value="MBB4691346.1"/>
    <property type="molecule type" value="Genomic_DNA"/>
</dbReference>
<evidence type="ECO:0008006" key="3">
    <source>
        <dbReference type="Google" id="ProtNLM"/>
    </source>
</evidence>
<dbReference type="Gene3D" id="1.10.510.10">
    <property type="entry name" value="Transferase(Phosphotransferase) domain 1"/>
    <property type="match status" value="1"/>
</dbReference>
<dbReference type="Proteomes" id="UP000542742">
    <property type="component" value="Unassembled WGS sequence"/>
</dbReference>
<dbReference type="SUPFAM" id="SSF56112">
    <property type="entry name" value="Protein kinase-like (PK-like)"/>
    <property type="match status" value="1"/>
</dbReference>
<gene>
    <name evidence="1" type="ORF">BKA14_001494</name>
</gene>
<evidence type="ECO:0000313" key="1">
    <source>
        <dbReference type="EMBL" id="MBB4691346.1"/>
    </source>
</evidence>